<sequence length="143" mass="16581">MSTRFNLTPLFRQSVGFDRFNDLFENVFQRDESSNTGYPPYNIEKSNEYDYVITMAVAGFKDEDLDISVKKDTLTVTGKIAEKGEENTQYLYRGIATRGFERHFRLADHVEVKSAKLEHGLLRIQLVRNIPKEELVKKISINN</sequence>
<dbReference type="InterPro" id="IPR002068">
    <property type="entry name" value="A-crystallin/Hsp20_dom"/>
</dbReference>
<dbReference type="Proteomes" id="UP000245790">
    <property type="component" value="Unassembled WGS sequence"/>
</dbReference>
<dbReference type="InterPro" id="IPR037913">
    <property type="entry name" value="ACD_IbpA/B"/>
</dbReference>
<comment type="caution">
    <text evidence="5">The sequence shown here is derived from an EMBL/GenBank/DDBJ whole genome shotgun (WGS) entry which is preliminary data.</text>
</comment>
<dbReference type="Gene3D" id="2.60.40.790">
    <property type="match status" value="1"/>
</dbReference>
<feature type="domain" description="SHSP" evidence="4">
    <location>
        <begin position="32"/>
        <end position="143"/>
    </location>
</feature>
<proteinExistence type="inferred from homology"/>
<name>A0A316FNC0_9GAMM</name>
<evidence type="ECO:0000313" key="6">
    <source>
        <dbReference type="Proteomes" id="UP000245790"/>
    </source>
</evidence>
<dbReference type="RefSeq" id="WP_109763808.1">
    <property type="nucleotide sequence ID" value="NZ_QGGU01000007.1"/>
</dbReference>
<dbReference type="PANTHER" id="PTHR47062:SF1">
    <property type="entry name" value="SMALL HEAT SHOCK PROTEIN IBPA"/>
    <property type="match status" value="1"/>
</dbReference>
<dbReference type="Pfam" id="PF00011">
    <property type="entry name" value="HSP20"/>
    <property type="match status" value="1"/>
</dbReference>
<comment type="similarity">
    <text evidence="2 3">Belongs to the small heat shock protein (HSP20) family.</text>
</comment>
<dbReference type="SUPFAM" id="SSF49764">
    <property type="entry name" value="HSP20-like chaperones"/>
    <property type="match status" value="1"/>
</dbReference>
<reference evidence="5 6" key="1">
    <citation type="submission" date="2018-05" db="EMBL/GenBank/DDBJ databases">
        <title>Genomic Encyclopedia of Type Strains, Phase IV (KMG-IV): sequencing the most valuable type-strain genomes for metagenomic binning, comparative biology and taxonomic classification.</title>
        <authorList>
            <person name="Goeker M."/>
        </authorList>
    </citation>
    <scope>NUCLEOTIDE SEQUENCE [LARGE SCALE GENOMIC DNA]</scope>
    <source>
        <strain evidence="5 6">DSM 25350</strain>
    </source>
</reference>
<evidence type="ECO:0000256" key="1">
    <source>
        <dbReference type="ARBA" id="ARBA00023016"/>
    </source>
</evidence>
<dbReference type="InterPro" id="IPR008978">
    <property type="entry name" value="HSP20-like_chaperone"/>
</dbReference>
<evidence type="ECO:0000259" key="4">
    <source>
        <dbReference type="PROSITE" id="PS01031"/>
    </source>
</evidence>
<protein>
    <submittedName>
        <fullName evidence="5">Molecular chaperone IbpA</fullName>
    </submittedName>
</protein>
<dbReference type="PANTHER" id="PTHR47062">
    <property type="match status" value="1"/>
</dbReference>
<organism evidence="5 6">
    <name type="scientific">Pleionea mediterranea</name>
    <dbReference type="NCBI Taxonomy" id="523701"/>
    <lineage>
        <taxon>Bacteria</taxon>
        <taxon>Pseudomonadati</taxon>
        <taxon>Pseudomonadota</taxon>
        <taxon>Gammaproteobacteria</taxon>
        <taxon>Oceanospirillales</taxon>
        <taxon>Pleioneaceae</taxon>
        <taxon>Pleionea</taxon>
    </lineage>
</organism>
<dbReference type="OrthoDB" id="6871152at2"/>
<dbReference type="AlphaFoldDB" id="A0A316FNC0"/>
<evidence type="ECO:0000256" key="3">
    <source>
        <dbReference type="RuleBase" id="RU003616"/>
    </source>
</evidence>
<evidence type="ECO:0000313" key="5">
    <source>
        <dbReference type="EMBL" id="PWK50029.1"/>
    </source>
</evidence>
<accession>A0A316FNC0</accession>
<dbReference type="PROSITE" id="PS01031">
    <property type="entry name" value="SHSP"/>
    <property type="match status" value="1"/>
</dbReference>
<keyword evidence="6" id="KW-1185">Reference proteome</keyword>
<keyword evidence="1" id="KW-0346">Stress response</keyword>
<evidence type="ECO:0000256" key="2">
    <source>
        <dbReference type="PROSITE-ProRule" id="PRU00285"/>
    </source>
</evidence>
<dbReference type="CDD" id="cd06470">
    <property type="entry name" value="ACD_IbpA-B_like"/>
    <property type="match status" value="1"/>
</dbReference>
<dbReference type="EMBL" id="QGGU01000007">
    <property type="protein sequence ID" value="PWK50029.1"/>
    <property type="molecule type" value="Genomic_DNA"/>
</dbReference>
<gene>
    <name evidence="5" type="ORF">C8D97_107195</name>
</gene>